<evidence type="ECO:0000259" key="2">
    <source>
        <dbReference type="PROSITE" id="PS50234"/>
    </source>
</evidence>
<dbReference type="InterPro" id="IPR033881">
    <property type="entry name" value="vWA_BatA_type"/>
</dbReference>
<keyword evidence="1" id="KW-0472">Membrane</keyword>
<dbReference type="Proteomes" id="UP000000466">
    <property type="component" value="Chromosome"/>
</dbReference>
<keyword evidence="1" id="KW-1133">Transmembrane helix</keyword>
<dbReference type="HOGENOM" id="CLU_024570_0_1_6"/>
<dbReference type="STRING" id="1117647.M5M_01020"/>
<dbReference type="RefSeq" id="WP_015045610.1">
    <property type="nucleotide sequence ID" value="NC_018868.3"/>
</dbReference>
<evidence type="ECO:0000313" key="4">
    <source>
        <dbReference type="Proteomes" id="UP000000466"/>
    </source>
</evidence>
<dbReference type="EMBL" id="CP003746">
    <property type="protein sequence ID" value="AFU97437.1"/>
    <property type="molecule type" value="Genomic_DNA"/>
</dbReference>
<feature type="transmembrane region" description="Helical" evidence="1">
    <location>
        <begin position="54"/>
        <end position="72"/>
    </location>
</feature>
<gene>
    <name evidence="3" type="ordered locus">M5M_01020</name>
</gene>
<dbReference type="CDD" id="cd01467">
    <property type="entry name" value="vWA_BatA_type"/>
    <property type="match status" value="1"/>
</dbReference>
<organism evidence="3 4">
    <name type="scientific">Simiduia agarivorans (strain DSM 21679 / JCM 13881 / BCRC 17597 / SA1)</name>
    <dbReference type="NCBI Taxonomy" id="1117647"/>
    <lineage>
        <taxon>Bacteria</taxon>
        <taxon>Pseudomonadati</taxon>
        <taxon>Pseudomonadota</taxon>
        <taxon>Gammaproteobacteria</taxon>
        <taxon>Cellvibrionales</taxon>
        <taxon>Cellvibrionaceae</taxon>
        <taxon>Simiduia</taxon>
    </lineage>
</organism>
<dbReference type="InterPro" id="IPR036465">
    <property type="entry name" value="vWFA_dom_sf"/>
</dbReference>
<dbReference type="Pfam" id="PF00092">
    <property type="entry name" value="VWA"/>
    <property type="match status" value="1"/>
</dbReference>
<sequence length="334" mass="37127">MFSFDWPMVFWLLPLPLIWLLARSSSQQQAAIVIPSDWYTQPVSQADKHATRLLPWLFSLLLWALLLTAAAVPRWQGEAIELPASGRDLMLAVDISGSMETPDMVFNDQQANRLQVVKAVVSDFVERRAGDRLGLILFGTHAYLQAPLTFDRATVGQLLREAQLGFAGEKTAIGDAIGLAIKRLRERPAESRVLILLTDGANTAGAITPAQAATLAQQAGLKIYTIGLGAEQIIQPGLFGSQFGSRVINPSQDLDEKSLQDIAEKTGGRYFRARNPQELDTIYTLLDTLEPNEHDKEVFRPTRTLTHWPIGLALCLMILKLLGQWFTQWREAQV</sequence>
<dbReference type="Gene3D" id="3.40.50.410">
    <property type="entry name" value="von Willebrand factor, type A domain"/>
    <property type="match status" value="1"/>
</dbReference>
<feature type="domain" description="VWFA" evidence="2">
    <location>
        <begin position="88"/>
        <end position="289"/>
    </location>
</feature>
<dbReference type="SMART" id="SM00327">
    <property type="entry name" value="VWA"/>
    <property type="match status" value="1"/>
</dbReference>
<reference evidence="3 4" key="1">
    <citation type="journal article" date="2013" name="Genome Announc.">
        <title>Complete genome sequence of Simiduia agarivorans SA1(T), a marine bacterium able to degrade a variety of polysaccharides.</title>
        <authorList>
            <person name="Lin S.Y."/>
            <person name="Shieh W.Y."/>
            <person name="Chen J.S."/>
            <person name="Tang S.L."/>
        </authorList>
    </citation>
    <scope>NUCLEOTIDE SEQUENCE [LARGE SCALE GENOMIC DNA]</scope>
    <source>
        <strain evidence="4">DSM 21679 / JCM 13881 / BCRC 17597 / SA1</strain>
    </source>
</reference>
<accession>K4KTX6</accession>
<dbReference type="InterPro" id="IPR002035">
    <property type="entry name" value="VWF_A"/>
</dbReference>
<dbReference type="InterPro" id="IPR050768">
    <property type="entry name" value="UPF0353/GerABKA_families"/>
</dbReference>
<dbReference type="PANTHER" id="PTHR22550:SF18">
    <property type="entry name" value="VWFA DOMAIN-CONTAINING PROTEIN"/>
    <property type="match status" value="1"/>
</dbReference>
<evidence type="ECO:0000256" key="1">
    <source>
        <dbReference type="SAM" id="Phobius"/>
    </source>
</evidence>
<dbReference type="SUPFAM" id="SSF53300">
    <property type="entry name" value="vWA-like"/>
    <property type="match status" value="1"/>
</dbReference>
<dbReference type="KEGG" id="saga:M5M_01020"/>
<evidence type="ECO:0000313" key="3">
    <source>
        <dbReference type="EMBL" id="AFU97437.1"/>
    </source>
</evidence>
<name>K4KTX6_SIMAS</name>
<dbReference type="PANTHER" id="PTHR22550">
    <property type="entry name" value="SPORE GERMINATION PROTEIN"/>
    <property type="match status" value="1"/>
</dbReference>
<keyword evidence="1" id="KW-0812">Transmembrane</keyword>
<keyword evidence="4" id="KW-1185">Reference proteome</keyword>
<dbReference type="OrthoDB" id="6206554at2"/>
<protein>
    <submittedName>
        <fullName evidence="3">von Willebrand factor A</fullName>
    </submittedName>
</protein>
<dbReference type="eggNOG" id="COG2304">
    <property type="taxonomic scope" value="Bacteria"/>
</dbReference>
<dbReference type="AlphaFoldDB" id="K4KTX6"/>
<dbReference type="PROSITE" id="PS50234">
    <property type="entry name" value="VWFA"/>
    <property type="match status" value="1"/>
</dbReference>
<proteinExistence type="predicted"/>